<dbReference type="PANTHER" id="PTHR11177">
    <property type="entry name" value="CHITINASE"/>
    <property type="match status" value="1"/>
</dbReference>
<dbReference type="InterPro" id="IPR050314">
    <property type="entry name" value="Glycosyl_Hydrlase_18"/>
</dbReference>
<evidence type="ECO:0000313" key="12">
    <source>
        <dbReference type="Proteomes" id="UP001556367"/>
    </source>
</evidence>
<dbReference type="SMART" id="SM00636">
    <property type="entry name" value="Glyco_18"/>
    <property type="match status" value="1"/>
</dbReference>
<evidence type="ECO:0000256" key="7">
    <source>
        <dbReference type="RuleBase" id="RU000489"/>
    </source>
</evidence>
<reference evidence="12" key="1">
    <citation type="submission" date="2024-06" db="EMBL/GenBank/DDBJ databases">
        <title>Multi-omics analyses provide insights into the biosynthesis of the anticancer antibiotic pleurotin in Hohenbuehelia grisea.</title>
        <authorList>
            <person name="Weaver J.A."/>
            <person name="Alberti F."/>
        </authorList>
    </citation>
    <scope>NUCLEOTIDE SEQUENCE [LARGE SCALE GENOMIC DNA]</scope>
    <source>
        <strain evidence="12">T-177</strain>
    </source>
</reference>
<sequence length="439" mass="46038">MLHNAVVALAGLALLSTTSAVPTCGLVPSHQQSVRAAAKTSSNGGISDDDIVLAKAWYPGWLGDKFPPSNISWSKYNSMTFAFAVTTPDSSVIALDDVSKKTLPQMVTAARAQGVSPSLSIGGWTGSIYFSTAVATAENRTAFVKAVAGLATQYELDGIDFDWEYPNKQGIGCNIISPQDSANFLLFLQEFREDPVGKNLTVSVAVGLAPFMGPDGTPMTDVSAFAKVLDHIAIMGYDIWGAWSTGVGPNAPLDDSCSPTPAGSATSAVKAWTAAGFPANQIALGVAAYGHSFHVNAATAVDSAGAIAAFPQFDKTQQPRGDSWDTGDGTTVDQCGNPEAVSGVFNFWGLVEQGYLTSNGTAAPGIAYKFDNCSQTPYVYNPKTQTMVSYDDAASFAAKGKFINAEGLKGFAVWNSAGDYQDILLTSISEAMDIKEECD</sequence>
<keyword evidence="9" id="KW-0732">Signal</keyword>
<dbReference type="Proteomes" id="UP001556367">
    <property type="component" value="Unassembled WGS sequence"/>
</dbReference>
<evidence type="ECO:0000256" key="8">
    <source>
        <dbReference type="RuleBase" id="RU004453"/>
    </source>
</evidence>
<keyword evidence="2 7" id="KW-0378">Hydrolase</keyword>
<dbReference type="PANTHER" id="PTHR11177:SF317">
    <property type="entry name" value="CHITINASE 12-RELATED"/>
    <property type="match status" value="1"/>
</dbReference>
<evidence type="ECO:0000256" key="2">
    <source>
        <dbReference type="ARBA" id="ARBA00022801"/>
    </source>
</evidence>
<comment type="catalytic activity">
    <reaction evidence="1">
        <text>Random endo-hydrolysis of N-acetyl-beta-D-glucosaminide (1-&gt;4)-beta-linkages in chitin and chitodextrins.</text>
        <dbReference type="EC" id="3.2.1.14"/>
    </reaction>
</comment>
<feature type="signal peptide" evidence="9">
    <location>
        <begin position="1"/>
        <end position="20"/>
    </location>
</feature>
<keyword evidence="5 7" id="KW-0326">Glycosidase</keyword>
<keyword evidence="4" id="KW-0119">Carbohydrate metabolism</keyword>
<evidence type="ECO:0000313" key="11">
    <source>
        <dbReference type="EMBL" id="KAL0958061.1"/>
    </source>
</evidence>
<accession>A0ABR3JSG5</accession>
<dbReference type="SUPFAM" id="SSF54556">
    <property type="entry name" value="Chitinase insertion domain"/>
    <property type="match status" value="1"/>
</dbReference>
<proteinExistence type="inferred from homology"/>
<keyword evidence="12" id="KW-1185">Reference proteome</keyword>
<dbReference type="PROSITE" id="PS01095">
    <property type="entry name" value="GH18_1"/>
    <property type="match status" value="1"/>
</dbReference>
<evidence type="ECO:0000256" key="9">
    <source>
        <dbReference type="SAM" id="SignalP"/>
    </source>
</evidence>
<evidence type="ECO:0000259" key="10">
    <source>
        <dbReference type="PROSITE" id="PS51910"/>
    </source>
</evidence>
<evidence type="ECO:0000256" key="3">
    <source>
        <dbReference type="ARBA" id="ARBA00023024"/>
    </source>
</evidence>
<evidence type="ECO:0000256" key="1">
    <source>
        <dbReference type="ARBA" id="ARBA00000822"/>
    </source>
</evidence>
<keyword evidence="3" id="KW-0146">Chitin degradation</keyword>
<comment type="caution">
    <text evidence="11">The sequence shown here is derived from an EMBL/GenBank/DDBJ whole genome shotgun (WGS) entry which is preliminary data.</text>
</comment>
<dbReference type="Pfam" id="PF00704">
    <property type="entry name" value="Glyco_hydro_18"/>
    <property type="match status" value="1"/>
</dbReference>
<evidence type="ECO:0000256" key="5">
    <source>
        <dbReference type="ARBA" id="ARBA00023295"/>
    </source>
</evidence>
<dbReference type="Gene3D" id="3.20.20.80">
    <property type="entry name" value="Glycosidases"/>
    <property type="match status" value="1"/>
</dbReference>
<name>A0ABR3JSG5_9AGAR</name>
<protein>
    <recommendedName>
        <fullName evidence="10">GH18 domain-containing protein</fullName>
    </recommendedName>
</protein>
<evidence type="ECO:0000256" key="4">
    <source>
        <dbReference type="ARBA" id="ARBA00023277"/>
    </source>
</evidence>
<dbReference type="InterPro" id="IPR001223">
    <property type="entry name" value="Glyco_hydro18_cat"/>
</dbReference>
<dbReference type="InterPro" id="IPR001579">
    <property type="entry name" value="Glyco_hydro_18_chit_AS"/>
</dbReference>
<dbReference type="InterPro" id="IPR011583">
    <property type="entry name" value="Chitinase_II/V-like_cat"/>
</dbReference>
<dbReference type="EMBL" id="JASNQZ010000004">
    <property type="protein sequence ID" value="KAL0958061.1"/>
    <property type="molecule type" value="Genomic_DNA"/>
</dbReference>
<dbReference type="PROSITE" id="PS51910">
    <property type="entry name" value="GH18_2"/>
    <property type="match status" value="1"/>
</dbReference>
<dbReference type="InterPro" id="IPR017853">
    <property type="entry name" value="GH"/>
</dbReference>
<keyword evidence="6" id="KW-0624">Polysaccharide degradation</keyword>
<dbReference type="InterPro" id="IPR029070">
    <property type="entry name" value="Chitinase_insertion_sf"/>
</dbReference>
<comment type="similarity">
    <text evidence="8">Belongs to the glycosyl hydrolase 18 family.</text>
</comment>
<feature type="chain" id="PRO_5047011562" description="GH18 domain-containing protein" evidence="9">
    <location>
        <begin position="21"/>
        <end position="439"/>
    </location>
</feature>
<gene>
    <name evidence="11" type="ORF">HGRIS_000239</name>
</gene>
<evidence type="ECO:0000256" key="6">
    <source>
        <dbReference type="ARBA" id="ARBA00023326"/>
    </source>
</evidence>
<feature type="domain" description="GH18" evidence="10">
    <location>
        <begin position="51"/>
        <end position="435"/>
    </location>
</feature>
<dbReference type="Gene3D" id="3.10.50.10">
    <property type="match status" value="1"/>
</dbReference>
<dbReference type="SUPFAM" id="SSF51445">
    <property type="entry name" value="(Trans)glycosidases"/>
    <property type="match status" value="1"/>
</dbReference>
<organism evidence="11 12">
    <name type="scientific">Hohenbuehelia grisea</name>
    <dbReference type="NCBI Taxonomy" id="104357"/>
    <lineage>
        <taxon>Eukaryota</taxon>
        <taxon>Fungi</taxon>
        <taxon>Dikarya</taxon>
        <taxon>Basidiomycota</taxon>
        <taxon>Agaricomycotina</taxon>
        <taxon>Agaricomycetes</taxon>
        <taxon>Agaricomycetidae</taxon>
        <taxon>Agaricales</taxon>
        <taxon>Pleurotineae</taxon>
        <taxon>Pleurotaceae</taxon>
        <taxon>Hohenbuehelia</taxon>
    </lineage>
</organism>